<dbReference type="RefSeq" id="WP_218094971.1">
    <property type="nucleotide sequence ID" value="NZ_CAJVAS010000036.1"/>
</dbReference>
<dbReference type="PANTHER" id="PTHR38011">
    <property type="entry name" value="DIHYDROFOLATE REDUCTASE FAMILY PROTEIN (AFU_ORTHOLOGUE AFUA_8G06820)"/>
    <property type="match status" value="1"/>
</dbReference>
<proteinExistence type="predicted"/>
<dbReference type="GO" id="GO:0008703">
    <property type="term" value="F:5-amino-6-(5-phosphoribosylamino)uracil reductase activity"/>
    <property type="evidence" value="ECO:0007669"/>
    <property type="project" value="InterPro"/>
</dbReference>
<sequence length="183" mass="20820">MRKVVVSELVSLDGIMENPHWTAQFRSEETKQFKFNELKASDALLLGRKTYDEFAAAWPKLIEQEGEYGRMMNGYPKHVISTTLEKAEWNNSSLIKGEITEEISKLKQQPGKDILVFGSCTLVQTLMQLDLIDEYRLMVFPVVLGNGKRLFGEVIDKKVLKLAETKTFASGVVVLTYLAERKD</sequence>
<evidence type="ECO:0000313" key="2">
    <source>
        <dbReference type="EMBL" id="CAG7646828.1"/>
    </source>
</evidence>
<keyword evidence="3" id="KW-1185">Reference proteome</keyword>
<dbReference type="Pfam" id="PF01872">
    <property type="entry name" value="RibD_C"/>
    <property type="match status" value="1"/>
</dbReference>
<dbReference type="AlphaFoldDB" id="A0A916K7F5"/>
<dbReference type="InterPro" id="IPR050765">
    <property type="entry name" value="Riboflavin_Biosynth_HTPR"/>
</dbReference>
<organism evidence="2 3">
    <name type="scientific">Paenibacillus solanacearum</name>
    <dbReference type="NCBI Taxonomy" id="2048548"/>
    <lineage>
        <taxon>Bacteria</taxon>
        <taxon>Bacillati</taxon>
        <taxon>Bacillota</taxon>
        <taxon>Bacilli</taxon>
        <taxon>Bacillales</taxon>
        <taxon>Paenibacillaceae</taxon>
        <taxon>Paenibacillus</taxon>
    </lineage>
</organism>
<accession>A0A916K7F5</accession>
<reference evidence="2" key="1">
    <citation type="submission" date="2021-06" db="EMBL/GenBank/DDBJ databases">
        <authorList>
            <person name="Criscuolo A."/>
        </authorList>
    </citation>
    <scope>NUCLEOTIDE SEQUENCE</scope>
    <source>
        <strain evidence="2">CIP111600</strain>
    </source>
</reference>
<dbReference type="InterPro" id="IPR002734">
    <property type="entry name" value="RibDG_C"/>
</dbReference>
<comment type="caution">
    <text evidence="2">The sequence shown here is derived from an EMBL/GenBank/DDBJ whole genome shotgun (WGS) entry which is preliminary data.</text>
</comment>
<protein>
    <recommendedName>
        <fullName evidence="1">Bacterial bifunctional deaminase-reductase C-terminal domain-containing protein</fullName>
    </recommendedName>
</protein>
<dbReference type="EMBL" id="CAJVAS010000036">
    <property type="protein sequence ID" value="CAG7646828.1"/>
    <property type="molecule type" value="Genomic_DNA"/>
</dbReference>
<feature type="domain" description="Bacterial bifunctional deaminase-reductase C-terminal" evidence="1">
    <location>
        <begin position="2"/>
        <end position="174"/>
    </location>
</feature>
<gene>
    <name evidence="2" type="primary">yyaP_2</name>
    <name evidence="2" type="ORF">PAESOLCIP111_05250</name>
</gene>
<dbReference type="PANTHER" id="PTHR38011:SF11">
    <property type="entry name" value="2,5-DIAMINO-6-RIBOSYLAMINO-4(3H)-PYRIMIDINONE 5'-PHOSPHATE REDUCTASE"/>
    <property type="match status" value="1"/>
</dbReference>
<evidence type="ECO:0000259" key="1">
    <source>
        <dbReference type="Pfam" id="PF01872"/>
    </source>
</evidence>
<dbReference type="Proteomes" id="UP000693672">
    <property type="component" value="Unassembled WGS sequence"/>
</dbReference>
<evidence type="ECO:0000313" key="3">
    <source>
        <dbReference type="Proteomes" id="UP000693672"/>
    </source>
</evidence>
<dbReference type="GO" id="GO:0009231">
    <property type="term" value="P:riboflavin biosynthetic process"/>
    <property type="evidence" value="ECO:0007669"/>
    <property type="project" value="InterPro"/>
</dbReference>
<name>A0A916K7F5_9BACL</name>